<dbReference type="RefSeq" id="XP_022334825.1">
    <property type="nucleotide sequence ID" value="XM_022479117.1"/>
</dbReference>
<reference evidence="10" key="1">
    <citation type="submission" date="2025-08" db="UniProtKB">
        <authorList>
            <consortium name="RefSeq"/>
        </authorList>
    </citation>
    <scope>IDENTIFICATION</scope>
    <source>
        <tissue evidence="10">Whole sample</tissue>
    </source>
</reference>
<keyword evidence="8" id="KW-0802">TPR repeat</keyword>
<keyword evidence="2" id="KW-0677">Repeat</keyword>
<dbReference type="InterPro" id="IPR019734">
    <property type="entry name" value="TPR_rpt"/>
</dbReference>
<dbReference type="Proteomes" id="UP000694844">
    <property type="component" value="Chromosome 4"/>
</dbReference>
<feature type="repeat" description="ANK" evidence="7">
    <location>
        <begin position="90"/>
        <end position="122"/>
    </location>
</feature>
<feature type="repeat" description="ANK" evidence="7">
    <location>
        <begin position="123"/>
        <end position="155"/>
    </location>
</feature>
<evidence type="ECO:0000256" key="3">
    <source>
        <dbReference type="ARBA" id="ARBA00022786"/>
    </source>
</evidence>
<evidence type="ECO:0000256" key="6">
    <source>
        <dbReference type="ARBA" id="ARBA00072197"/>
    </source>
</evidence>
<dbReference type="PROSITE" id="PS50088">
    <property type="entry name" value="ANK_REPEAT"/>
    <property type="match status" value="3"/>
</dbReference>
<dbReference type="PANTHER" id="PTHR24173">
    <property type="entry name" value="ANKYRIN REPEAT CONTAINING"/>
    <property type="match status" value="1"/>
</dbReference>
<evidence type="ECO:0000256" key="5">
    <source>
        <dbReference type="ARBA" id="ARBA00038500"/>
    </source>
</evidence>
<dbReference type="Pfam" id="PF12796">
    <property type="entry name" value="Ank_2"/>
    <property type="match status" value="2"/>
</dbReference>
<sequence length="632" mass="70111">MDDTIELQHRILALKVQECITNENAEMISSLLSNVSRELRKKIVDLDIQEKSALFLACELGHADIARYLVEECGADVEKMGVIDDVTYNVHVTPLWISAERGSIDVVKCLVENGADTNTLSQGGLSALMAACQSDSEDTVYFLCDNGANVNTVSAAGDSCLRKAAGNHELCKFLISQGADVNQGEKGQYPILHLGIKSKNLSSVMELVSAGADLQALDFDGNDALQFAAIVGDADTVQYLIETLKPGQKRIANTFRLLGACAVSRDEYDTGIEFWRKALSFGEDSLTDTHDCVHHALYRGIQEPKSLAEFEDLESHTDKLILASLLVLEHLLGRTHGETIHRLLMYGAALSYDEIGEESTRAILYAYDLLREKHAGLHRMTEYAMSQVVRCLYDMYRENKSDPDIIALASLHRLHLEVLSRAVDFVIKCQPEVERDGDKEKQAMFSVLLQHTLDIVFFFSGTELNARDEEQFGSYVARLVRFNIHDGQNRSLLHLALSRKIDRKIIFLMAAGWRNWFVYLMEVLLQGVNVNSRDGEGNTPLHYSASIPGSNCIKRVIKLLLDAGGHVDAVNHAGKSAMDCLRENGYTVCEVRYTSLKCLSSRAVVLHRSAGDLPGTIPSHVMDLLKIHGLII</sequence>
<dbReference type="KEGG" id="cvn:111131528"/>
<feature type="repeat" description="TPR" evidence="8">
    <location>
        <begin position="252"/>
        <end position="285"/>
    </location>
</feature>
<dbReference type="SMART" id="SM00248">
    <property type="entry name" value="ANK"/>
    <property type="match status" value="7"/>
</dbReference>
<dbReference type="AlphaFoldDB" id="A0A8B8E3P2"/>
<dbReference type="InterPro" id="IPR002110">
    <property type="entry name" value="Ankyrin_rpt"/>
</dbReference>
<evidence type="ECO:0000313" key="9">
    <source>
        <dbReference type="Proteomes" id="UP000694844"/>
    </source>
</evidence>
<proteinExistence type="inferred from homology"/>
<keyword evidence="9" id="KW-1185">Reference proteome</keyword>
<evidence type="ECO:0000256" key="8">
    <source>
        <dbReference type="PROSITE-ProRule" id="PRU00339"/>
    </source>
</evidence>
<name>A0A8B8E3P2_CRAVI</name>
<comment type="similarity">
    <text evidence="5">Belongs to the fem-1 family.</text>
</comment>
<dbReference type="GeneID" id="111131528"/>
<evidence type="ECO:0000256" key="4">
    <source>
        <dbReference type="ARBA" id="ARBA00023043"/>
    </source>
</evidence>
<dbReference type="Pfam" id="PF00023">
    <property type="entry name" value="Ank"/>
    <property type="match status" value="2"/>
</dbReference>
<dbReference type="OrthoDB" id="6112733at2759"/>
<protein>
    <recommendedName>
        <fullName evidence="6">Protein fem-1 homolog B</fullName>
    </recommendedName>
</protein>
<keyword evidence="3" id="KW-0833">Ubl conjugation pathway</keyword>
<dbReference type="PROSITE" id="PS50297">
    <property type="entry name" value="ANK_REP_REGION"/>
    <property type="match status" value="2"/>
</dbReference>
<dbReference type="PROSITE" id="PS50005">
    <property type="entry name" value="TPR"/>
    <property type="match status" value="1"/>
</dbReference>
<evidence type="ECO:0000313" key="10">
    <source>
        <dbReference type="RefSeq" id="XP_022334825.1"/>
    </source>
</evidence>
<comment type="pathway">
    <text evidence="1">Protein modification; protein ubiquitination.</text>
</comment>
<evidence type="ECO:0000256" key="7">
    <source>
        <dbReference type="PROSITE-ProRule" id="PRU00023"/>
    </source>
</evidence>
<organism evidence="9 10">
    <name type="scientific">Crassostrea virginica</name>
    <name type="common">Eastern oyster</name>
    <dbReference type="NCBI Taxonomy" id="6565"/>
    <lineage>
        <taxon>Eukaryota</taxon>
        <taxon>Metazoa</taxon>
        <taxon>Spiralia</taxon>
        <taxon>Lophotrochozoa</taxon>
        <taxon>Mollusca</taxon>
        <taxon>Bivalvia</taxon>
        <taxon>Autobranchia</taxon>
        <taxon>Pteriomorphia</taxon>
        <taxon>Ostreida</taxon>
        <taxon>Ostreoidea</taxon>
        <taxon>Ostreidae</taxon>
        <taxon>Crassostrea</taxon>
    </lineage>
</organism>
<evidence type="ECO:0000256" key="2">
    <source>
        <dbReference type="ARBA" id="ARBA00022737"/>
    </source>
</evidence>
<evidence type="ECO:0000256" key="1">
    <source>
        <dbReference type="ARBA" id="ARBA00004906"/>
    </source>
</evidence>
<dbReference type="InterPro" id="IPR036770">
    <property type="entry name" value="Ankyrin_rpt-contain_sf"/>
</dbReference>
<dbReference type="GO" id="GO:0005737">
    <property type="term" value="C:cytoplasm"/>
    <property type="evidence" value="ECO:0007669"/>
    <property type="project" value="UniProtKB-SubCell"/>
</dbReference>
<keyword evidence="4 7" id="KW-0040">ANK repeat</keyword>
<gene>
    <name evidence="10" type="primary">LOC111131528</name>
</gene>
<dbReference type="PANTHER" id="PTHR24173:SF78">
    <property type="entry name" value="PROTEIN FEM-1 HOMOLOG B"/>
    <property type="match status" value="1"/>
</dbReference>
<accession>A0A8B8E3P2</accession>
<dbReference type="Gene3D" id="1.25.40.20">
    <property type="entry name" value="Ankyrin repeat-containing domain"/>
    <property type="match status" value="2"/>
</dbReference>
<feature type="repeat" description="ANK" evidence="7">
    <location>
        <begin position="536"/>
        <end position="572"/>
    </location>
</feature>
<dbReference type="SUPFAM" id="SSF48403">
    <property type="entry name" value="Ankyrin repeat"/>
    <property type="match status" value="2"/>
</dbReference>